<evidence type="ECO:0000256" key="8">
    <source>
        <dbReference type="ARBA" id="ARBA00022989"/>
    </source>
</evidence>
<feature type="transmembrane region" description="Helical" evidence="10">
    <location>
        <begin position="33"/>
        <end position="59"/>
    </location>
</feature>
<feature type="transmembrane region" description="Helical" evidence="10">
    <location>
        <begin position="71"/>
        <end position="96"/>
    </location>
</feature>
<dbReference type="PANTHER" id="PTHR43394">
    <property type="entry name" value="ATP-DEPENDENT PERMEASE MDL1, MITOCHONDRIAL"/>
    <property type="match status" value="1"/>
</dbReference>
<dbReference type="EMBL" id="JACGWV010000001">
    <property type="protein sequence ID" value="MBA8807914.1"/>
    <property type="molecule type" value="Genomic_DNA"/>
</dbReference>
<evidence type="ECO:0000256" key="5">
    <source>
        <dbReference type="ARBA" id="ARBA00022692"/>
    </source>
</evidence>
<dbReference type="Proteomes" id="UP000540568">
    <property type="component" value="Unassembled WGS sequence"/>
</dbReference>
<dbReference type="GO" id="GO:0015421">
    <property type="term" value="F:ABC-type oligopeptide transporter activity"/>
    <property type="evidence" value="ECO:0007669"/>
    <property type="project" value="TreeGrafter"/>
</dbReference>
<keyword evidence="7 13" id="KW-0067">ATP-binding</keyword>
<dbReference type="PROSITE" id="PS50893">
    <property type="entry name" value="ABC_TRANSPORTER_2"/>
    <property type="match status" value="1"/>
</dbReference>
<feature type="transmembrane region" description="Helical" evidence="10">
    <location>
        <begin position="301"/>
        <end position="322"/>
    </location>
</feature>
<comment type="subcellular location">
    <subcellularLocation>
        <location evidence="1">Cell membrane</location>
        <topology evidence="1">Multi-pass membrane protein</topology>
    </subcellularLocation>
</comment>
<feature type="domain" description="ABC transporter" evidence="11">
    <location>
        <begin position="349"/>
        <end position="581"/>
    </location>
</feature>
<keyword evidence="6" id="KW-0547">Nucleotide-binding</keyword>
<dbReference type="GO" id="GO:0016887">
    <property type="term" value="F:ATP hydrolysis activity"/>
    <property type="evidence" value="ECO:0007669"/>
    <property type="project" value="InterPro"/>
</dbReference>
<keyword evidence="2" id="KW-0813">Transport</keyword>
<dbReference type="SUPFAM" id="SSF52540">
    <property type="entry name" value="P-loop containing nucleoside triphosphate hydrolases"/>
    <property type="match status" value="1"/>
</dbReference>
<feature type="transmembrane region" description="Helical" evidence="10">
    <location>
        <begin position="173"/>
        <end position="193"/>
    </location>
</feature>
<accession>A0A7W3PDW3</accession>
<evidence type="ECO:0000256" key="2">
    <source>
        <dbReference type="ARBA" id="ARBA00022448"/>
    </source>
</evidence>
<feature type="transmembrane region" description="Helical" evidence="10">
    <location>
        <begin position="145"/>
        <end position="167"/>
    </location>
</feature>
<organism evidence="13 14">
    <name type="scientific">Promicromonospora sukumoe</name>
    <dbReference type="NCBI Taxonomy" id="88382"/>
    <lineage>
        <taxon>Bacteria</taxon>
        <taxon>Bacillati</taxon>
        <taxon>Actinomycetota</taxon>
        <taxon>Actinomycetes</taxon>
        <taxon>Micrococcales</taxon>
        <taxon>Promicromonosporaceae</taxon>
        <taxon>Promicromonospora</taxon>
    </lineage>
</organism>
<dbReference type="FunFam" id="3.40.50.300:FF:001001">
    <property type="entry name" value="Multidrug ABC transporter ATP-binding protein"/>
    <property type="match status" value="1"/>
</dbReference>
<evidence type="ECO:0000313" key="14">
    <source>
        <dbReference type="Proteomes" id="UP000540568"/>
    </source>
</evidence>
<dbReference type="InterPro" id="IPR027417">
    <property type="entry name" value="P-loop_NTPase"/>
</dbReference>
<dbReference type="SMART" id="SM00382">
    <property type="entry name" value="AAA"/>
    <property type="match status" value="1"/>
</dbReference>
<evidence type="ECO:0000256" key="3">
    <source>
        <dbReference type="ARBA" id="ARBA00022475"/>
    </source>
</evidence>
<dbReference type="Pfam" id="PF00664">
    <property type="entry name" value="ABC_membrane"/>
    <property type="match status" value="1"/>
</dbReference>
<keyword evidence="9 10" id="KW-0472">Membrane</keyword>
<evidence type="ECO:0000256" key="7">
    <source>
        <dbReference type="ARBA" id="ARBA00022840"/>
    </source>
</evidence>
<dbReference type="Pfam" id="PF00005">
    <property type="entry name" value="ABC_tran"/>
    <property type="match status" value="1"/>
</dbReference>
<evidence type="ECO:0000259" key="11">
    <source>
        <dbReference type="PROSITE" id="PS50893"/>
    </source>
</evidence>
<reference evidence="13 14" key="1">
    <citation type="submission" date="2020-07" db="EMBL/GenBank/DDBJ databases">
        <title>Sequencing the genomes of 1000 actinobacteria strains.</title>
        <authorList>
            <person name="Klenk H.-P."/>
        </authorList>
    </citation>
    <scope>NUCLEOTIDE SEQUENCE [LARGE SCALE GENOMIC DNA]</scope>
    <source>
        <strain evidence="13 14">DSM 44121</strain>
    </source>
</reference>
<sequence>MTDSSPGVERLPLASARGVWGSVRRYVRPHRTLTATTIFLAALAALSGLVAPWAIGVLVDTVLAGGEVRDVVVVAASVAAAGVLAAGLTAASGALVSRIGQRVLARMREDVVATALRLPSGRVERTGRGDLLSRVGDDVAVVSELVAGLLAPWVGAVLTVALTLVGLFALDPWLAVAGLTAIPVYVLALRWYLPRAAPRYAAERAAFGDRAEALVSSLEGLPTVHAYHVEEVHAAGITRSSDRARKISRDVLWFSTGWGKWLNIAELVGVASIITVGFVLVSREAATIGAVTAAALYFLRLFNPVGLIIFTFDGVLSAVASLQRIVGVIEAGADLDAASPAPGRPAGAVSGQGITHRYGEHEVLHDVSVDLAPGEQVALVGASGAGKSTLAVVLAGLTEPTEGTVRVDGDPVSDLARRHPRPVVLVTQEAHVFAGSLADDLRLARADATDDDVSAALALVGATGWVTGLPEGIDTVVGELGHKLAPDQVAQVALARAALADPAVVILDEATAESGSRSARRLEDAASAVLAGRTGLVVAHRLRQAQSADRVLVMADGRVVEQGTHEELMTADGLYARLWAAYDGGGGAHGDRPSNLSASPTYAT</sequence>
<evidence type="ECO:0000256" key="9">
    <source>
        <dbReference type="ARBA" id="ARBA00023136"/>
    </source>
</evidence>
<evidence type="ECO:0000259" key="12">
    <source>
        <dbReference type="PROSITE" id="PS50929"/>
    </source>
</evidence>
<keyword evidence="14" id="KW-1185">Reference proteome</keyword>
<dbReference type="PROSITE" id="PS50929">
    <property type="entry name" value="ABC_TM1F"/>
    <property type="match status" value="1"/>
</dbReference>
<keyword evidence="8 10" id="KW-1133">Transmembrane helix</keyword>
<evidence type="ECO:0000256" key="1">
    <source>
        <dbReference type="ARBA" id="ARBA00004651"/>
    </source>
</evidence>
<dbReference type="InterPro" id="IPR036640">
    <property type="entry name" value="ABC1_TM_sf"/>
</dbReference>
<evidence type="ECO:0000256" key="10">
    <source>
        <dbReference type="SAM" id="Phobius"/>
    </source>
</evidence>
<feature type="transmembrane region" description="Helical" evidence="10">
    <location>
        <begin position="261"/>
        <end position="281"/>
    </location>
</feature>
<proteinExistence type="predicted"/>
<gene>
    <name evidence="13" type="ORF">FHX71_001856</name>
</gene>
<feature type="domain" description="ABC transmembrane type-1" evidence="12">
    <location>
        <begin position="38"/>
        <end position="317"/>
    </location>
</feature>
<protein>
    <submittedName>
        <fullName evidence="13">ATP-binding cassette subfamily C protein</fullName>
    </submittedName>
</protein>
<comment type="caution">
    <text evidence="13">The sequence shown here is derived from an EMBL/GenBank/DDBJ whole genome shotgun (WGS) entry which is preliminary data.</text>
</comment>
<dbReference type="AlphaFoldDB" id="A0A7W3PDW3"/>
<keyword evidence="5 10" id="KW-0812">Transmembrane</keyword>
<evidence type="ECO:0000256" key="4">
    <source>
        <dbReference type="ARBA" id="ARBA00022519"/>
    </source>
</evidence>
<dbReference type="InterPro" id="IPR011527">
    <property type="entry name" value="ABC1_TM_dom"/>
</dbReference>
<dbReference type="InterPro" id="IPR003593">
    <property type="entry name" value="AAA+_ATPase"/>
</dbReference>
<keyword evidence="4" id="KW-0997">Cell inner membrane</keyword>
<dbReference type="GO" id="GO:0005524">
    <property type="term" value="F:ATP binding"/>
    <property type="evidence" value="ECO:0007669"/>
    <property type="project" value="UniProtKB-KW"/>
</dbReference>
<evidence type="ECO:0000256" key="6">
    <source>
        <dbReference type="ARBA" id="ARBA00022741"/>
    </source>
</evidence>
<dbReference type="Gene3D" id="1.20.1560.10">
    <property type="entry name" value="ABC transporter type 1, transmembrane domain"/>
    <property type="match status" value="1"/>
</dbReference>
<dbReference type="PANTHER" id="PTHR43394:SF1">
    <property type="entry name" value="ATP-BINDING CASSETTE SUB-FAMILY B MEMBER 10, MITOCHONDRIAL"/>
    <property type="match status" value="1"/>
</dbReference>
<dbReference type="GO" id="GO:0005886">
    <property type="term" value="C:plasma membrane"/>
    <property type="evidence" value="ECO:0007669"/>
    <property type="project" value="UniProtKB-SubCell"/>
</dbReference>
<dbReference type="Gene3D" id="3.40.50.300">
    <property type="entry name" value="P-loop containing nucleotide triphosphate hydrolases"/>
    <property type="match status" value="1"/>
</dbReference>
<dbReference type="InterPro" id="IPR003439">
    <property type="entry name" value="ABC_transporter-like_ATP-bd"/>
</dbReference>
<dbReference type="SUPFAM" id="SSF90123">
    <property type="entry name" value="ABC transporter transmembrane region"/>
    <property type="match status" value="1"/>
</dbReference>
<dbReference type="CDD" id="cd07346">
    <property type="entry name" value="ABC_6TM_exporters"/>
    <property type="match status" value="1"/>
</dbReference>
<name>A0A7W3PDW3_9MICO</name>
<keyword evidence="3" id="KW-1003">Cell membrane</keyword>
<dbReference type="InterPro" id="IPR039421">
    <property type="entry name" value="Type_1_exporter"/>
</dbReference>
<dbReference type="RefSeq" id="WP_220489590.1">
    <property type="nucleotide sequence ID" value="NZ_BAAATF010000006.1"/>
</dbReference>
<evidence type="ECO:0000313" key="13">
    <source>
        <dbReference type="EMBL" id="MBA8807914.1"/>
    </source>
</evidence>